<accession>A0A0K2VDF8</accession>
<protein>
    <submittedName>
        <fullName evidence="1">Uncharacterized protein</fullName>
    </submittedName>
</protein>
<dbReference type="EMBL" id="HACA01031153">
    <property type="protein sequence ID" value="CDW48514.1"/>
    <property type="molecule type" value="Transcribed_RNA"/>
</dbReference>
<proteinExistence type="predicted"/>
<reference evidence="1" key="1">
    <citation type="submission" date="2014-05" db="EMBL/GenBank/DDBJ databases">
        <authorList>
            <person name="Chronopoulou M."/>
        </authorList>
    </citation>
    <scope>NUCLEOTIDE SEQUENCE</scope>
    <source>
        <tissue evidence="1">Whole organism</tissue>
    </source>
</reference>
<dbReference type="AlphaFoldDB" id="A0A0K2VDF8"/>
<name>A0A0K2VDF8_LEPSM</name>
<sequence length="17" mass="1943">MKKNVNSITEVAVRLIK</sequence>
<organism evidence="1">
    <name type="scientific">Lepeophtheirus salmonis</name>
    <name type="common">Salmon louse</name>
    <name type="synonym">Caligus salmonis</name>
    <dbReference type="NCBI Taxonomy" id="72036"/>
    <lineage>
        <taxon>Eukaryota</taxon>
        <taxon>Metazoa</taxon>
        <taxon>Ecdysozoa</taxon>
        <taxon>Arthropoda</taxon>
        <taxon>Crustacea</taxon>
        <taxon>Multicrustacea</taxon>
        <taxon>Hexanauplia</taxon>
        <taxon>Copepoda</taxon>
        <taxon>Siphonostomatoida</taxon>
        <taxon>Caligidae</taxon>
        <taxon>Lepeophtheirus</taxon>
    </lineage>
</organism>
<evidence type="ECO:0000313" key="1">
    <source>
        <dbReference type="EMBL" id="CDW48514.1"/>
    </source>
</evidence>